<sequence length="532" mass="57237">MELGGVARPSDPEHHASESSHLLDGGSNAVRDGVDSHDGHITVEEAIETIGFGKFQLGILAYTGLAWLADAAEMILLSFIGPAARCEWGLSSFEEGAISSAVFAGVFVGAYVWGFVSDMKGRRLGFLATALFTFFFGLLSAWSPTYLFLLLARTFVGFGLGGSSVVFSLCMEFLPASSRGFWLVFMEVLWTVGSVLSALLAWLILPNHSWRILVAVSALPFLLLLVFYSWVPESPRYLMVKGDVEGARKVISQVAYINGAPVPTGSLSLAKSSHQTVGKQDRSTVADGLDDKTKGSKGIKGAWEIFLQLFSPELKLTTILLWTFFFANAFTYYGLVLLTTQLPVKSHDKLISAEAECMPDGRPGTDVSSYKAVLITSLAELPGLVVACLTVERFGRKASLGSLLLGTGLFVAPLWKPLSEGLTTTLMFGARSCIMGAFSILWAFAPELYPTKLRSTGLGTSNSAGRVGGFLCPFVAIQMMNNGHRILSVTLFSAVPLITSIATLLFPVETKGLRLADDIRSEKPASEDHVGV</sequence>
<reference evidence="9 10" key="1">
    <citation type="submission" date="2020-06" db="EMBL/GenBank/DDBJ databases">
        <title>WGS assembly of Ceratodon purpureus strain R40.</title>
        <authorList>
            <person name="Carey S.B."/>
            <person name="Jenkins J."/>
            <person name="Shu S."/>
            <person name="Lovell J.T."/>
            <person name="Sreedasyam A."/>
            <person name="Maumus F."/>
            <person name="Tiley G.P."/>
            <person name="Fernandez-Pozo N."/>
            <person name="Barry K."/>
            <person name="Chen C."/>
            <person name="Wang M."/>
            <person name="Lipzen A."/>
            <person name="Daum C."/>
            <person name="Saski C.A."/>
            <person name="Payton A.C."/>
            <person name="Mcbreen J.C."/>
            <person name="Conrad R.E."/>
            <person name="Kollar L.M."/>
            <person name="Olsson S."/>
            <person name="Huttunen S."/>
            <person name="Landis J.B."/>
            <person name="Wickett N.J."/>
            <person name="Johnson M.G."/>
            <person name="Rensing S.A."/>
            <person name="Grimwood J."/>
            <person name="Schmutz J."/>
            <person name="Mcdaniel S.F."/>
        </authorList>
    </citation>
    <scope>NUCLEOTIDE SEQUENCE [LARGE SCALE GENOMIC DNA]</scope>
    <source>
        <strain evidence="9 10">R40</strain>
    </source>
</reference>
<dbReference type="AlphaFoldDB" id="A0A8T0HB08"/>
<feature type="transmembrane region" description="Helical" evidence="7">
    <location>
        <begin position="210"/>
        <end position="231"/>
    </location>
</feature>
<evidence type="ECO:0000256" key="7">
    <source>
        <dbReference type="SAM" id="Phobius"/>
    </source>
</evidence>
<feature type="transmembrane region" description="Helical" evidence="7">
    <location>
        <begin position="319"/>
        <end position="338"/>
    </location>
</feature>
<comment type="subcellular location">
    <subcellularLocation>
        <location evidence="1">Membrane</location>
        <topology evidence="1">Multi-pass membrane protein</topology>
    </subcellularLocation>
</comment>
<organism evidence="9 10">
    <name type="scientific">Ceratodon purpureus</name>
    <name type="common">Fire moss</name>
    <name type="synonym">Dicranum purpureum</name>
    <dbReference type="NCBI Taxonomy" id="3225"/>
    <lineage>
        <taxon>Eukaryota</taxon>
        <taxon>Viridiplantae</taxon>
        <taxon>Streptophyta</taxon>
        <taxon>Embryophyta</taxon>
        <taxon>Bryophyta</taxon>
        <taxon>Bryophytina</taxon>
        <taxon>Bryopsida</taxon>
        <taxon>Dicranidae</taxon>
        <taxon>Pseudoditrichales</taxon>
        <taxon>Ditrichaceae</taxon>
        <taxon>Ceratodon</taxon>
    </lineage>
</organism>
<keyword evidence="3 7" id="KW-0812">Transmembrane</keyword>
<evidence type="ECO:0000259" key="8">
    <source>
        <dbReference type="PROSITE" id="PS50850"/>
    </source>
</evidence>
<keyword evidence="2" id="KW-0813">Transport</keyword>
<feature type="transmembrane region" description="Helical" evidence="7">
    <location>
        <begin position="148"/>
        <end position="169"/>
    </location>
</feature>
<evidence type="ECO:0000256" key="4">
    <source>
        <dbReference type="ARBA" id="ARBA00022989"/>
    </source>
</evidence>
<dbReference type="PANTHER" id="PTHR23511:SF5">
    <property type="entry name" value="MAJOR FACILITATOR-TYPE TRANSPORTER HXNZ-RELATED"/>
    <property type="match status" value="1"/>
</dbReference>
<dbReference type="GO" id="GO:0016020">
    <property type="term" value="C:membrane"/>
    <property type="evidence" value="ECO:0007669"/>
    <property type="project" value="UniProtKB-SubCell"/>
</dbReference>
<evidence type="ECO:0000313" key="9">
    <source>
        <dbReference type="EMBL" id="KAG0568460.1"/>
    </source>
</evidence>
<dbReference type="GO" id="GO:0022857">
    <property type="term" value="F:transmembrane transporter activity"/>
    <property type="evidence" value="ECO:0007669"/>
    <property type="project" value="InterPro"/>
</dbReference>
<evidence type="ECO:0000256" key="1">
    <source>
        <dbReference type="ARBA" id="ARBA00004141"/>
    </source>
</evidence>
<keyword evidence="10" id="KW-1185">Reference proteome</keyword>
<keyword evidence="5 7" id="KW-0472">Membrane</keyword>
<dbReference type="Proteomes" id="UP000822688">
    <property type="component" value="Chromosome 6"/>
</dbReference>
<keyword evidence="4 7" id="KW-1133">Transmembrane helix</keyword>
<feature type="transmembrane region" description="Helical" evidence="7">
    <location>
        <begin position="427"/>
        <end position="445"/>
    </location>
</feature>
<dbReference type="Gene3D" id="1.20.1250.20">
    <property type="entry name" value="MFS general substrate transporter like domains"/>
    <property type="match status" value="1"/>
</dbReference>
<evidence type="ECO:0000313" key="10">
    <source>
        <dbReference type="Proteomes" id="UP000822688"/>
    </source>
</evidence>
<feature type="transmembrane region" description="Helical" evidence="7">
    <location>
        <begin position="398"/>
        <end position="415"/>
    </location>
</feature>
<feature type="domain" description="Major facilitator superfamily (MFS) profile" evidence="8">
    <location>
        <begin position="59"/>
        <end position="511"/>
    </location>
</feature>
<feature type="transmembrane region" description="Helical" evidence="7">
    <location>
        <begin position="181"/>
        <end position="204"/>
    </location>
</feature>
<evidence type="ECO:0000256" key="6">
    <source>
        <dbReference type="SAM" id="MobiDB-lite"/>
    </source>
</evidence>
<evidence type="ECO:0000256" key="3">
    <source>
        <dbReference type="ARBA" id="ARBA00022692"/>
    </source>
</evidence>
<feature type="region of interest" description="Disordered" evidence="6">
    <location>
        <begin position="1"/>
        <end position="25"/>
    </location>
</feature>
<dbReference type="SUPFAM" id="SSF103473">
    <property type="entry name" value="MFS general substrate transporter"/>
    <property type="match status" value="1"/>
</dbReference>
<dbReference type="InterPro" id="IPR036259">
    <property type="entry name" value="MFS_trans_sf"/>
</dbReference>
<comment type="caution">
    <text evidence="9">The sequence shown here is derived from an EMBL/GenBank/DDBJ whole genome shotgun (WGS) entry which is preliminary data.</text>
</comment>
<dbReference type="Pfam" id="PF00083">
    <property type="entry name" value="Sugar_tr"/>
    <property type="match status" value="2"/>
</dbReference>
<feature type="transmembrane region" description="Helical" evidence="7">
    <location>
        <begin position="123"/>
        <end position="142"/>
    </location>
</feature>
<dbReference type="EMBL" id="CM026427">
    <property type="protein sequence ID" value="KAG0568460.1"/>
    <property type="molecule type" value="Genomic_DNA"/>
</dbReference>
<dbReference type="InterPro" id="IPR005828">
    <property type="entry name" value="MFS_sugar_transport-like"/>
</dbReference>
<feature type="transmembrane region" description="Helical" evidence="7">
    <location>
        <begin position="96"/>
        <end position="116"/>
    </location>
</feature>
<proteinExistence type="predicted"/>
<dbReference type="PANTHER" id="PTHR23511">
    <property type="entry name" value="SYNAPTIC VESICLE GLYCOPROTEIN 2"/>
    <property type="match status" value="1"/>
</dbReference>
<dbReference type="PROSITE" id="PS50850">
    <property type="entry name" value="MFS"/>
    <property type="match status" value="1"/>
</dbReference>
<protein>
    <recommendedName>
        <fullName evidence="8">Major facilitator superfamily (MFS) profile domain-containing protein</fullName>
    </recommendedName>
</protein>
<evidence type="ECO:0000256" key="5">
    <source>
        <dbReference type="ARBA" id="ARBA00023136"/>
    </source>
</evidence>
<feature type="transmembrane region" description="Helical" evidence="7">
    <location>
        <begin position="372"/>
        <end position="391"/>
    </location>
</feature>
<feature type="transmembrane region" description="Helical" evidence="7">
    <location>
        <begin position="486"/>
        <end position="506"/>
    </location>
</feature>
<evidence type="ECO:0000256" key="2">
    <source>
        <dbReference type="ARBA" id="ARBA00022448"/>
    </source>
</evidence>
<dbReference type="InterPro" id="IPR020846">
    <property type="entry name" value="MFS_dom"/>
</dbReference>
<accession>A0A8T0HB08</accession>
<gene>
    <name evidence="9" type="ORF">KC19_6G020900</name>
</gene>
<name>A0A8T0HB08_CERPU</name>
<feature type="transmembrane region" description="Helical" evidence="7">
    <location>
        <begin position="59"/>
        <end position="84"/>
    </location>
</feature>
<dbReference type="EMBL" id="CM026427">
    <property type="protein sequence ID" value="KAG0568462.1"/>
    <property type="molecule type" value="Genomic_DNA"/>
</dbReference>
<dbReference type="EMBL" id="CM026427">
    <property type="protein sequence ID" value="KAG0568461.1"/>
    <property type="molecule type" value="Genomic_DNA"/>
</dbReference>